<comment type="caution">
    <text evidence="6">The sequence shown here is derived from an EMBL/GenBank/DDBJ whole genome shotgun (WGS) entry which is preliminary data.</text>
</comment>
<feature type="compositionally biased region" description="Polar residues" evidence="4">
    <location>
        <begin position="509"/>
        <end position="525"/>
    </location>
</feature>
<dbReference type="InterPro" id="IPR013126">
    <property type="entry name" value="Hsp_70_fam"/>
</dbReference>
<dbReference type="GO" id="GO:0005524">
    <property type="term" value="F:ATP binding"/>
    <property type="evidence" value="ECO:0007669"/>
    <property type="project" value="UniProtKB-KW"/>
</dbReference>
<dbReference type="Gene3D" id="3.90.640.10">
    <property type="entry name" value="Actin, Chain A, domain 4"/>
    <property type="match status" value="1"/>
</dbReference>
<dbReference type="InterPro" id="IPR018181">
    <property type="entry name" value="Heat_shock_70_CS"/>
</dbReference>
<dbReference type="SUPFAM" id="SSF53067">
    <property type="entry name" value="Actin-like ATPase domain"/>
    <property type="match status" value="1"/>
</dbReference>
<evidence type="ECO:0000256" key="4">
    <source>
        <dbReference type="SAM" id="MobiDB-lite"/>
    </source>
</evidence>
<evidence type="ECO:0000256" key="1">
    <source>
        <dbReference type="ARBA" id="ARBA00022741"/>
    </source>
</evidence>
<proteinExistence type="inferred from homology"/>
<protein>
    <submittedName>
        <fullName evidence="6">Uncharacterized protein</fullName>
    </submittedName>
</protein>
<dbReference type="Gene3D" id="3.30.420.40">
    <property type="match status" value="1"/>
</dbReference>
<evidence type="ECO:0000256" key="2">
    <source>
        <dbReference type="ARBA" id="ARBA00022840"/>
    </source>
</evidence>
<keyword evidence="2 3" id="KW-0067">ATP-binding</keyword>
<dbReference type="Pfam" id="PF00012">
    <property type="entry name" value="HSP70"/>
    <property type="match status" value="1"/>
</dbReference>
<accession>A0AAW1SGJ1</accession>
<evidence type="ECO:0000313" key="7">
    <source>
        <dbReference type="Proteomes" id="UP001485043"/>
    </source>
</evidence>
<keyword evidence="5" id="KW-0812">Transmembrane</keyword>
<organism evidence="6 7">
    <name type="scientific">Apatococcus fuscideae</name>
    <dbReference type="NCBI Taxonomy" id="2026836"/>
    <lineage>
        <taxon>Eukaryota</taxon>
        <taxon>Viridiplantae</taxon>
        <taxon>Chlorophyta</taxon>
        <taxon>core chlorophytes</taxon>
        <taxon>Trebouxiophyceae</taxon>
        <taxon>Chlorellales</taxon>
        <taxon>Chlorellaceae</taxon>
        <taxon>Apatococcus</taxon>
    </lineage>
</organism>
<sequence length="547" mass="58642">MTGCHQPFEYGQDCFIQDRAAFQWRCMGGGWWAAIFAKPNGSLCLDQDEGNSRGLPGPTWERSGHHTLSYGADKKGGLFAVYDLGGGTFDVSILEMSGGVFEVKATNGDTFLGGEGFDNMLLNHIITEFKKYQPSNILAGQSKTDAGLSQDASSPQSWAAEAWEKFAGPEDNSADAKLNAAADTIVSIASTPQTATAVDVQITSIQITDPILDEAGIEVLVSCQELSGQEQHNTTLLPEAAQHRQNGYALFDPVTLTAGTVESEDQYSCGVNVSTNTGNSTEMIPFGSCWYTLASFTGADTSHPTWQCAAGSNAYILSCTNCTSSSTPFAGTSWWKTSAGKGALAGIIASGLFTLGTVLLFAYRNRAQQLRHRSEEEAARHFAEFQGTNGKLAYKPPNFIQARDVSGEMLKPTSGWPVVILNYAADSTPTAHFHKGALNVGYPQTALTEKFNSKRLSLQRDPVEDLPVDSGSPGSHTPQAWVVRANRSGRITGVDVIDMSPRSREAFSPLQSPATGSESLRNSPRGTHEVSLHCLLPGAFKITILCL</sequence>
<feature type="region of interest" description="Disordered" evidence="4">
    <location>
        <begin position="502"/>
        <end position="525"/>
    </location>
</feature>
<dbReference type="PROSITE" id="PS00329">
    <property type="entry name" value="HSP70_2"/>
    <property type="match status" value="1"/>
</dbReference>
<evidence type="ECO:0000256" key="3">
    <source>
        <dbReference type="RuleBase" id="RU003322"/>
    </source>
</evidence>
<keyword evidence="5" id="KW-0472">Membrane</keyword>
<dbReference type="AlphaFoldDB" id="A0AAW1SGJ1"/>
<keyword evidence="5" id="KW-1133">Transmembrane helix</keyword>
<dbReference type="GO" id="GO:0140662">
    <property type="term" value="F:ATP-dependent protein folding chaperone"/>
    <property type="evidence" value="ECO:0007669"/>
    <property type="project" value="InterPro"/>
</dbReference>
<dbReference type="InterPro" id="IPR043129">
    <property type="entry name" value="ATPase_NBD"/>
</dbReference>
<reference evidence="6 7" key="1">
    <citation type="journal article" date="2024" name="Nat. Commun.">
        <title>Phylogenomics reveals the evolutionary origins of lichenization in chlorophyte algae.</title>
        <authorList>
            <person name="Puginier C."/>
            <person name="Libourel C."/>
            <person name="Otte J."/>
            <person name="Skaloud P."/>
            <person name="Haon M."/>
            <person name="Grisel S."/>
            <person name="Petersen M."/>
            <person name="Berrin J.G."/>
            <person name="Delaux P.M."/>
            <person name="Dal Grande F."/>
            <person name="Keller J."/>
        </authorList>
    </citation>
    <scope>NUCLEOTIDE SEQUENCE [LARGE SCALE GENOMIC DNA]</scope>
    <source>
        <strain evidence="6 7">SAG 2523</strain>
    </source>
</reference>
<keyword evidence="7" id="KW-1185">Reference proteome</keyword>
<evidence type="ECO:0000313" key="6">
    <source>
        <dbReference type="EMBL" id="KAK9845142.1"/>
    </source>
</evidence>
<comment type="similarity">
    <text evidence="3">Belongs to the heat shock protein 70 family.</text>
</comment>
<keyword evidence="1 3" id="KW-0547">Nucleotide-binding</keyword>
<gene>
    <name evidence="6" type="ORF">WJX84_001342</name>
</gene>
<dbReference type="EMBL" id="JALJOV010001642">
    <property type="protein sequence ID" value="KAK9845142.1"/>
    <property type="molecule type" value="Genomic_DNA"/>
</dbReference>
<name>A0AAW1SGJ1_9CHLO</name>
<dbReference type="Proteomes" id="UP001485043">
    <property type="component" value="Unassembled WGS sequence"/>
</dbReference>
<dbReference type="PANTHER" id="PTHR19375">
    <property type="entry name" value="HEAT SHOCK PROTEIN 70KDA"/>
    <property type="match status" value="1"/>
</dbReference>
<feature type="transmembrane region" description="Helical" evidence="5">
    <location>
        <begin position="343"/>
        <end position="363"/>
    </location>
</feature>
<evidence type="ECO:0000256" key="5">
    <source>
        <dbReference type="SAM" id="Phobius"/>
    </source>
</evidence>